<dbReference type="AlphaFoldDB" id="A0A833RB05"/>
<keyword evidence="2" id="KW-0472">Membrane</keyword>
<keyword evidence="4" id="KW-1185">Reference proteome</keyword>
<feature type="region of interest" description="Disordered" evidence="1">
    <location>
        <begin position="1"/>
        <end position="38"/>
    </location>
</feature>
<dbReference type="PANTHER" id="PTHR35757:SF1">
    <property type="entry name" value="THERMOSOME SUBUNIT GAMMA"/>
    <property type="match status" value="1"/>
</dbReference>
<feature type="compositionally biased region" description="Low complexity" evidence="1">
    <location>
        <begin position="1"/>
        <end position="29"/>
    </location>
</feature>
<evidence type="ECO:0000256" key="2">
    <source>
        <dbReference type="SAM" id="Phobius"/>
    </source>
</evidence>
<accession>A0A833RB05</accession>
<dbReference type="EMBL" id="SWLB01000001">
    <property type="protein sequence ID" value="KAF3341965.1"/>
    <property type="molecule type" value="Genomic_DNA"/>
</dbReference>
<feature type="transmembrane region" description="Helical" evidence="2">
    <location>
        <begin position="436"/>
        <end position="456"/>
    </location>
</feature>
<sequence length="477" mass="53930">MLSTVSTSSSLSPNPNPSTSSSYSQSHANSNRKSIAIPIPIPHTRRPRFFTTLNCNSSDGATTKRKLPRFPWQKDKQQLKLNSRVVVSDSSATDFLRYNNTSHNADADADADVAGELQASIVSYKKTLPWRFLNPTLQVDLVSAVHIADKRYFEILQERLGSYDCVLYEGVGGDKGESKPDDDMQDFSITGFIQRLMGRLLSMEFQLDCLNYKSRKWWNADLDYDTFLRLQEERGETFLSTARHAMGSALKSDKDSDSTTVQSNIDSLRSKLLQVSWIVPMPLAISFIINITCSPDIQEEDVEDADDFKSIAKELFELGLGSAMKVILARSLTSMFASELYTDMEDNSVIIGERNKAALEELRKAISIGEKRIAIFYGAGHMPDLGRRLRRDFNMVPTDTDWVTAWSIRRTPSKFLGPLFQKYIGRFLPFSNENGWMLVSGSVFCSILLLDLWLWWSVVNTAYCTGFQMLVQAWQIL</sequence>
<gene>
    <name evidence="3" type="ORF">FCM35_KLT00603</name>
</gene>
<keyword evidence="2" id="KW-0812">Transmembrane</keyword>
<comment type="caution">
    <text evidence="3">The sequence shown here is derived from an EMBL/GenBank/DDBJ whole genome shotgun (WGS) entry which is preliminary data.</text>
</comment>
<proteinExistence type="predicted"/>
<dbReference type="OrthoDB" id="45571at2759"/>
<name>A0A833RB05_9POAL</name>
<dbReference type="PANTHER" id="PTHR35757">
    <property type="entry name" value="THERMOSOME SUBUNIT GAMMA"/>
    <property type="match status" value="1"/>
</dbReference>
<reference evidence="3" key="1">
    <citation type="submission" date="2020-01" db="EMBL/GenBank/DDBJ databases">
        <title>Genome sequence of Kobresia littledalei, the first chromosome-level genome in the family Cyperaceae.</title>
        <authorList>
            <person name="Qu G."/>
        </authorList>
    </citation>
    <scope>NUCLEOTIDE SEQUENCE</scope>
    <source>
        <strain evidence="3">C.B.Clarke</strain>
        <tissue evidence="3">Leaf</tissue>
    </source>
</reference>
<protein>
    <submittedName>
        <fullName evidence="3">Uncharacterized protein</fullName>
    </submittedName>
</protein>
<organism evidence="3 4">
    <name type="scientific">Carex littledalei</name>
    <dbReference type="NCBI Taxonomy" id="544730"/>
    <lineage>
        <taxon>Eukaryota</taxon>
        <taxon>Viridiplantae</taxon>
        <taxon>Streptophyta</taxon>
        <taxon>Embryophyta</taxon>
        <taxon>Tracheophyta</taxon>
        <taxon>Spermatophyta</taxon>
        <taxon>Magnoliopsida</taxon>
        <taxon>Liliopsida</taxon>
        <taxon>Poales</taxon>
        <taxon>Cyperaceae</taxon>
        <taxon>Cyperoideae</taxon>
        <taxon>Cariceae</taxon>
        <taxon>Carex</taxon>
        <taxon>Carex subgen. Euthyceras</taxon>
    </lineage>
</organism>
<evidence type="ECO:0000313" key="3">
    <source>
        <dbReference type="EMBL" id="KAF3341965.1"/>
    </source>
</evidence>
<keyword evidence="2" id="KW-1133">Transmembrane helix</keyword>
<evidence type="ECO:0000313" key="4">
    <source>
        <dbReference type="Proteomes" id="UP000623129"/>
    </source>
</evidence>
<evidence type="ECO:0000256" key="1">
    <source>
        <dbReference type="SAM" id="MobiDB-lite"/>
    </source>
</evidence>
<dbReference type="Proteomes" id="UP000623129">
    <property type="component" value="Unassembled WGS sequence"/>
</dbReference>